<reference evidence="1 3" key="1">
    <citation type="submission" date="2013-02" db="EMBL/GenBank/DDBJ databases">
        <title>The Genome Sequence of Enterococcus gilvus ATCC BAA-350.</title>
        <authorList>
            <consortium name="The Broad Institute Genome Sequencing Platform"/>
            <consortium name="The Broad Institute Genome Sequencing Center for Infectious Disease"/>
            <person name="Earl A.M."/>
            <person name="Gilmore M.S."/>
            <person name="Lebreton F."/>
            <person name="Walker B."/>
            <person name="Young S.K."/>
            <person name="Zeng Q."/>
            <person name="Gargeya S."/>
            <person name="Fitzgerald M."/>
            <person name="Haas B."/>
            <person name="Abouelleil A."/>
            <person name="Alvarado L."/>
            <person name="Arachchi H.M."/>
            <person name="Berlin A.M."/>
            <person name="Chapman S.B."/>
            <person name="Dewar J."/>
            <person name="Goldberg J."/>
            <person name="Griggs A."/>
            <person name="Gujja S."/>
            <person name="Hansen M."/>
            <person name="Howarth C."/>
            <person name="Imamovic A."/>
            <person name="Larimer J."/>
            <person name="McCowan C."/>
            <person name="Murphy C."/>
            <person name="Neiman D."/>
            <person name="Pearson M."/>
            <person name="Priest M."/>
            <person name="Roberts A."/>
            <person name="Saif S."/>
            <person name="Shea T."/>
            <person name="Sisk P."/>
            <person name="Sykes S."/>
            <person name="Wortman J."/>
            <person name="Nusbaum C."/>
            <person name="Birren B."/>
        </authorList>
    </citation>
    <scope>NUCLEOTIDE SEQUENCE [LARGE SCALE GENOMIC DNA]</scope>
    <source>
        <strain evidence="1 3">ATCC BAA-350</strain>
    </source>
</reference>
<dbReference type="PATRIC" id="fig|1158614.3.peg.2649"/>
<dbReference type="SUPFAM" id="SSF56784">
    <property type="entry name" value="HAD-like"/>
    <property type="match status" value="1"/>
</dbReference>
<dbReference type="PANTHER" id="PTHR10000:SF8">
    <property type="entry name" value="HAD SUPERFAMILY HYDROLASE-LIKE, TYPE 3"/>
    <property type="match status" value="1"/>
</dbReference>
<name>R2XLN4_9ENTE</name>
<dbReference type="CDD" id="cd07516">
    <property type="entry name" value="HAD_Pase"/>
    <property type="match status" value="1"/>
</dbReference>
<proteinExistence type="predicted"/>
<dbReference type="Gene3D" id="3.40.50.1000">
    <property type="entry name" value="HAD superfamily/HAD-like"/>
    <property type="match status" value="1"/>
</dbReference>
<dbReference type="HOGENOM" id="CLU_044146_0_1_9"/>
<dbReference type="NCBIfam" id="TIGR00099">
    <property type="entry name" value="Cof-subfamily"/>
    <property type="match status" value="1"/>
</dbReference>
<evidence type="ECO:0000313" key="1">
    <source>
        <dbReference type="EMBL" id="EOI55448.1"/>
    </source>
</evidence>
<dbReference type="OrthoDB" id="9814970at2"/>
<protein>
    <submittedName>
        <fullName evidence="1">Cof-like hydrolase</fullName>
    </submittedName>
</protein>
<reference evidence="2 4" key="2">
    <citation type="submission" date="2013-03" db="EMBL/GenBank/DDBJ databases">
        <title>The Genome Sequence of Enterococcus gilvus ATCC BAA-350 (PacBio/Illumina hybrid assembly).</title>
        <authorList>
            <consortium name="The Broad Institute Genomics Platform"/>
            <consortium name="The Broad Institute Genome Sequencing Center for Infectious Disease"/>
            <person name="Earl A."/>
            <person name="Russ C."/>
            <person name="Gilmore M."/>
            <person name="Surin D."/>
            <person name="Walker B."/>
            <person name="Young S."/>
            <person name="Zeng Q."/>
            <person name="Gargeya S."/>
            <person name="Fitzgerald M."/>
            <person name="Haas B."/>
            <person name="Abouelleil A."/>
            <person name="Allen A.W."/>
            <person name="Alvarado L."/>
            <person name="Arachchi H.M."/>
            <person name="Berlin A.M."/>
            <person name="Chapman S.B."/>
            <person name="Gainer-Dewar J."/>
            <person name="Goldberg J."/>
            <person name="Griggs A."/>
            <person name="Gujja S."/>
            <person name="Hansen M."/>
            <person name="Howarth C."/>
            <person name="Imamovic A."/>
            <person name="Ireland A."/>
            <person name="Larimer J."/>
            <person name="McCowan C."/>
            <person name="Murphy C."/>
            <person name="Pearson M."/>
            <person name="Poon T.W."/>
            <person name="Priest M."/>
            <person name="Roberts A."/>
            <person name="Saif S."/>
            <person name="Shea T."/>
            <person name="Sisk P."/>
            <person name="Sykes S."/>
            <person name="Wortman J."/>
            <person name="Nusbaum C."/>
            <person name="Birren B."/>
        </authorList>
    </citation>
    <scope>NUCLEOTIDE SEQUENCE [LARGE SCALE GENOMIC DNA]</scope>
    <source>
        <strain evidence="2 4">ATCC BAA-350</strain>
    </source>
</reference>
<dbReference type="GO" id="GO:0005829">
    <property type="term" value="C:cytosol"/>
    <property type="evidence" value="ECO:0007669"/>
    <property type="project" value="TreeGrafter"/>
</dbReference>
<dbReference type="GO" id="GO:0000287">
    <property type="term" value="F:magnesium ion binding"/>
    <property type="evidence" value="ECO:0007669"/>
    <property type="project" value="TreeGrafter"/>
</dbReference>
<keyword evidence="1" id="KW-0378">Hydrolase</keyword>
<dbReference type="EMBL" id="AJDQ01000008">
    <property type="protein sequence ID" value="EOI55448.1"/>
    <property type="molecule type" value="Genomic_DNA"/>
</dbReference>
<dbReference type="Proteomes" id="UP000013750">
    <property type="component" value="Unassembled WGS sequence"/>
</dbReference>
<dbReference type="Gene3D" id="3.30.1240.10">
    <property type="match status" value="1"/>
</dbReference>
<dbReference type="SFLD" id="SFLDG01140">
    <property type="entry name" value="C2.B:_Phosphomannomutase_and_P"/>
    <property type="match status" value="1"/>
</dbReference>
<dbReference type="InterPro" id="IPR006379">
    <property type="entry name" value="HAD-SF_hydro_IIB"/>
</dbReference>
<dbReference type="Pfam" id="PF08282">
    <property type="entry name" value="Hydrolase_3"/>
    <property type="match status" value="1"/>
</dbReference>
<dbReference type="InterPro" id="IPR036412">
    <property type="entry name" value="HAD-like_sf"/>
</dbReference>
<dbReference type="EMBL" id="ASWH01000001">
    <property type="protein sequence ID" value="EOW82009.1"/>
    <property type="molecule type" value="Genomic_DNA"/>
</dbReference>
<evidence type="ECO:0000313" key="4">
    <source>
        <dbReference type="Proteomes" id="UP000014160"/>
    </source>
</evidence>
<comment type="caution">
    <text evidence="1">The sequence shown here is derived from an EMBL/GenBank/DDBJ whole genome shotgun (WGS) entry which is preliminary data.</text>
</comment>
<evidence type="ECO:0000313" key="3">
    <source>
        <dbReference type="Proteomes" id="UP000013750"/>
    </source>
</evidence>
<dbReference type="RefSeq" id="WP_010781029.1">
    <property type="nucleotide sequence ID" value="NZ_ASWH01000001.1"/>
</dbReference>
<evidence type="ECO:0000313" key="2">
    <source>
        <dbReference type="EMBL" id="EOW82009.1"/>
    </source>
</evidence>
<dbReference type="AlphaFoldDB" id="R2XLN4"/>
<dbReference type="NCBIfam" id="TIGR01484">
    <property type="entry name" value="HAD-SF-IIB"/>
    <property type="match status" value="1"/>
</dbReference>
<dbReference type="SFLD" id="SFLDS00003">
    <property type="entry name" value="Haloacid_Dehalogenase"/>
    <property type="match status" value="1"/>
</dbReference>
<keyword evidence="4" id="KW-1185">Reference proteome</keyword>
<dbReference type="InterPro" id="IPR023214">
    <property type="entry name" value="HAD_sf"/>
</dbReference>
<accession>R2XLN4</accession>
<dbReference type="Proteomes" id="UP000014160">
    <property type="component" value="Unassembled WGS sequence"/>
</dbReference>
<dbReference type="eggNOG" id="COG0561">
    <property type="taxonomic scope" value="Bacteria"/>
</dbReference>
<dbReference type="GO" id="GO:0016791">
    <property type="term" value="F:phosphatase activity"/>
    <property type="evidence" value="ECO:0007669"/>
    <property type="project" value="UniProtKB-ARBA"/>
</dbReference>
<gene>
    <name evidence="2" type="ORF">I592_01310</name>
    <name evidence="1" type="ORF">UKC_02656</name>
</gene>
<sequence length="281" mass="32051">MERKSKFKLAAFDMDGTTLNSQHQLSEQTIESINKFSENNIKIVFATGRMESAVEKHLEHINSDGLVITHNGGLIKNLKTGEVLSKRTVPKTIVDEVFSFSQENGALLHINYENQVYILREHVLSTTYAKELGIDLSIFPKSFSVTEEPLSLLLIDEKEKLEEYLDMMKIHYHDQFDYVLIPWIKNKWMLQFLAPDTSKGQAVIELSRILGIDPDSEVISFGDSYNDLEMIAGTYFGVAMDNACKELKDVAKYVTKSNDDDGVSFVLEQLVMNEERFLCNF</sequence>
<dbReference type="InterPro" id="IPR000150">
    <property type="entry name" value="Cof"/>
</dbReference>
<dbReference type="PANTHER" id="PTHR10000">
    <property type="entry name" value="PHOSPHOSERINE PHOSPHATASE"/>
    <property type="match status" value="1"/>
</dbReference>
<organism evidence="1 3">
    <name type="scientific">Enterococcus gilvus ATCC BAA-350</name>
    <dbReference type="NCBI Taxonomy" id="1158614"/>
    <lineage>
        <taxon>Bacteria</taxon>
        <taxon>Bacillati</taxon>
        <taxon>Bacillota</taxon>
        <taxon>Bacilli</taxon>
        <taxon>Lactobacillales</taxon>
        <taxon>Enterococcaceae</taxon>
        <taxon>Enterococcus</taxon>
    </lineage>
</organism>